<feature type="region of interest" description="Disordered" evidence="1">
    <location>
        <begin position="27"/>
        <end position="101"/>
    </location>
</feature>
<reference evidence="2" key="1">
    <citation type="journal article" date="2019" name="Environ. Microbiol.">
        <title>Fungal ecological strategies reflected in gene transcription - a case study of two litter decomposers.</title>
        <authorList>
            <person name="Barbi F."/>
            <person name="Kohler A."/>
            <person name="Barry K."/>
            <person name="Baskaran P."/>
            <person name="Daum C."/>
            <person name="Fauchery L."/>
            <person name="Ihrmark K."/>
            <person name="Kuo A."/>
            <person name="LaButti K."/>
            <person name="Lipzen A."/>
            <person name="Morin E."/>
            <person name="Grigoriev I.V."/>
            <person name="Henrissat B."/>
            <person name="Lindahl B."/>
            <person name="Martin F."/>
        </authorList>
    </citation>
    <scope>NUCLEOTIDE SEQUENCE</scope>
    <source>
        <strain evidence="2">JB14</strain>
    </source>
</reference>
<sequence length="101" mass="11521">MNNGDQSAFEEAWLKRLIDGAKVAGPIPISAAPKQTPLDKTLKLKQSTLTFTKDMSTKEEKQAERQKRIQKDKEEYERKQASLAAEKKKAEEKKKETSQRS</sequence>
<feature type="compositionally biased region" description="Polar residues" evidence="1">
    <location>
        <begin position="44"/>
        <end position="54"/>
    </location>
</feature>
<proteinExistence type="predicted"/>
<gene>
    <name evidence="2" type="ORF">BT96DRAFT_950186</name>
</gene>
<dbReference type="EMBL" id="ML770050">
    <property type="protein sequence ID" value="KAE9384967.1"/>
    <property type="molecule type" value="Genomic_DNA"/>
</dbReference>
<evidence type="ECO:0000256" key="1">
    <source>
        <dbReference type="SAM" id="MobiDB-lite"/>
    </source>
</evidence>
<feature type="compositionally biased region" description="Basic and acidic residues" evidence="1">
    <location>
        <begin position="55"/>
        <end position="101"/>
    </location>
</feature>
<protein>
    <submittedName>
        <fullName evidence="2">Uncharacterized protein</fullName>
    </submittedName>
</protein>
<organism evidence="2 3">
    <name type="scientific">Gymnopus androsaceus JB14</name>
    <dbReference type="NCBI Taxonomy" id="1447944"/>
    <lineage>
        <taxon>Eukaryota</taxon>
        <taxon>Fungi</taxon>
        <taxon>Dikarya</taxon>
        <taxon>Basidiomycota</taxon>
        <taxon>Agaricomycotina</taxon>
        <taxon>Agaricomycetes</taxon>
        <taxon>Agaricomycetidae</taxon>
        <taxon>Agaricales</taxon>
        <taxon>Marasmiineae</taxon>
        <taxon>Omphalotaceae</taxon>
        <taxon>Gymnopus</taxon>
    </lineage>
</organism>
<keyword evidence="3" id="KW-1185">Reference proteome</keyword>
<name>A0A6A4GHW5_9AGAR</name>
<evidence type="ECO:0000313" key="2">
    <source>
        <dbReference type="EMBL" id="KAE9384967.1"/>
    </source>
</evidence>
<accession>A0A6A4GHW5</accession>
<dbReference type="Proteomes" id="UP000799118">
    <property type="component" value="Unassembled WGS sequence"/>
</dbReference>
<evidence type="ECO:0000313" key="3">
    <source>
        <dbReference type="Proteomes" id="UP000799118"/>
    </source>
</evidence>
<dbReference type="AlphaFoldDB" id="A0A6A4GHW5"/>